<evidence type="ECO:0000313" key="2">
    <source>
        <dbReference type="Proteomes" id="UP000638648"/>
    </source>
</evidence>
<protein>
    <submittedName>
        <fullName evidence="1">Uncharacterized protein</fullName>
    </submittedName>
</protein>
<proteinExistence type="predicted"/>
<dbReference type="RefSeq" id="WP_202896679.1">
    <property type="nucleotide sequence ID" value="NZ_BAABJL010000203.1"/>
</dbReference>
<gene>
    <name evidence="1" type="ORF">HEB94_006737</name>
</gene>
<sequence length="102" mass="10677">MTGWVGAPDTSAPAFSASVSAATVHGGHLLLTLTAATGHRPEDGQPVTLVPAAPSPHRQRAGRKTYRALYSARRSWLTTGRTPTLTRRPVPLDVLVAGAEPS</sequence>
<dbReference type="Proteomes" id="UP000638648">
    <property type="component" value="Unassembled WGS sequence"/>
</dbReference>
<keyword evidence="2" id="KW-1185">Reference proteome</keyword>
<name>A0A927RCG9_9ACTN</name>
<comment type="caution">
    <text evidence="1">The sequence shown here is derived from an EMBL/GenBank/DDBJ whole genome shotgun (WGS) entry which is preliminary data.</text>
</comment>
<accession>A0A927RCG9</accession>
<evidence type="ECO:0000313" key="1">
    <source>
        <dbReference type="EMBL" id="MBE1609889.1"/>
    </source>
</evidence>
<dbReference type="EMBL" id="JADBEM010000001">
    <property type="protein sequence ID" value="MBE1609889.1"/>
    <property type="molecule type" value="Genomic_DNA"/>
</dbReference>
<organism evidence="1 2">
    <name type="scientific">Actinopolymorpha pittospori</name>
    <dbReference type="NCBI Taxonomy" id="648752"/>
    <lineage>
        <taxon>Bacteria</taxon>
        <taxon>Bacillati</taxon>
        <taxon>Actinomycetota</taxon>
        <taxon>Actinomycetes</taxon>
        <taxon>Propionibacteriales</taxon>
        <taxon>Actinopolymorphaceae</taxon>
        <taxon>Actinopolymorpha</taxon>
    </lineage>
</organism>
<dbReference type="AlphaFoldDB" id="A0A927RCG9"/>
<reference evidence="1" key="1">
    <citation type="submission" date="2020-10" db="EMBL/GenBank/DDBJ databases">
        <title>Sequencing the genomes of 1000 actinobacteria strains.</title>
        <authorList>
            <person name="Klenk H.-P."/>
        </authorList>
    </citation>
    <scope>NUCLEOTIDE SEQUENCE</scope>
    <source>
        <strain evidence="1">DSM 45354</strain>
    </source>
</reference>